<dbReference type="AlphaFoldDB" id="A0A0C3NWD9"/>
<evidence type="ECO:0008006" key="4">
    <source>
        <dbReference type="Google" id="ProtNLM"/>
    </source>
</evidence>
<organism evidence="2 3">
    <name type="scientific">Pisolithus tinctorius Marx 270</name>
    <dbReference type="NCBI Taxonomy" id="870435"/>
    <lineage>
        <taxon>Eukaryota</taxon>
        <taxon>Fungi</taxon>
        <taxon>Dikarya</taxon>
        <taxon>Basidiomycota</taxon>
        <taxon>Agaricomycotina</taxon>
        <taxon>Agaricomycetes</taxon>
        <taxon>Agaricomycetidae</taxon>
        <taxon>Boletales</taxon>
        <taxon>Sclerodermatineae</taxon>
        <taxon>Pisolithaceae</taxon>
        <taxon>Pisolithus</taxon>
    </lineage>
</organism>
<evidence type="ECO:0000256" key="1">
    <source>
        <dbReference type="SAM" id="SignalP"/>
    </source>
</evidence>
<sequence length="75" mass="7440">MCFTLLILAVAPFITAVIGAVAAPDAGVCNGESCCAHGLPCNRFLPGGNCCEGLSCCGAILNPVCKYPGSDCGST</sequence>
<feature type="non-terminal residue" evidence="2">
    <location>
        <position position="75"/>
    </location>
</feature>
<keyword evidence="3" id="KW-1185">Reference proteome</keyword>
<dbReference type="InParanoid" id="A0A0C3NWD9"/>
<dbReference type="HOGENOM" id="CLU_2694635_0_0_1"/>
<dbReference type="Proteomes" id="UP000054217">
    <property type="component" value="Unassembled WGS sequence"/>
</dbReference>
<feature type="chain" id="PRO_5002167796" description="Granulins domain-containing protein" evidence="1">
    <location>
        <begin position="23"/>
        <end position="75"/>
    </location>
</feature>
<evidence type="ECO:0000313" key="3">
    <source>
        <dbReference type="Proteomes" id="UP000054217"/>
    </source>
</evidence>
<feature type="signal peptide" evidence="1">
    <location>
        <begin position="1"/>
        <end position="22"/>
    </location>
</feature>
<proteinExistence type="predicted"/>
<evidence type="ECO:0000313" key="2">
    <source>
        <dbReference type="EMBL" id="KIN99695.1"/>
    </source>
</evidence>
<gene>
    <name evidence="2" type="ORF">M404DRAFT_1004416</name>
</gene>
<name>A0A0C3NWD9_PISTI</name>
<keyword evidence="1" id="KW-0732">Signal</keyword>
<reference evidence="3" key="2">
    <citation type="submission" date="2015-01" db="EMBL/GenBank/DDBJ databases">
        <title>Evolutionary Origins and Diversification of the Mycorrhizal Mutualists.</title>
        <authorList>
            <consortium name="DOE Joint Genome Institute"/>
            <consortium name="Mycorrhizal Genomics Consortium"/>
            <person name="Kohler A."/>
            <person name="Kuo A."/>
            <person name="Nagy L.G."/>
            <person name="Floudas D."/>
            <person name="Copeland A."/>
            <person name="Barry K.W."/>
            <person name="Cichocki N."/>
            <person name="Veneault-Fourrey C."/>
            <person name="LaButti K."/>
            <person name="Lindquist E.A."/>
            <person name="Lipzen A."/>
            <person name="Lundell T."/>
            <person name="Morin E."/>
            <person name="Murat C."/>
            <person name="Riley R."/>
            <person name="Ohm R."/>
            <person name="Sun H."/>
            <person name="Tunlid A."/>
            <person name="Henrissat B."/>
            <person name="Grigoriev I.V."/>
            <person name="Hibbett D.S."/>
            <person name="Martin F."/>
        </authorList>
    </citation>
    <scope>NUCLEOTIDE SEQUENCE [LARGE SCALE GENOMIC DNA]</scope>
    <source>
        <strain evidence="3">Marx 270</strain>
    </source>
</reference>
<dbReference type="EMBL" id="KN832002">
    <property type="protein sequence ID" value="KIN99695.1"/>
    <property type="molecule type" value="Genomic_DNA"/>
</dbReference>
<protein>
    <recommendedName>
        <fullName evidence="4">Granulins domain-containing protein</fullName>
    </recommendedName>
</protein>
<reference evidence="2 3" key="1">
    <citation type="submission" date="2014-04" db="EMBL/GenBank/DDBJ databases">
        <authorList>
            <consortium name="DOE Joint Genome Institute"/>
            <person name="Kuo A."/>
            <person name="Kohler A."/>
            <person name="Costa M.D."/>
            <person name="Nagy L.G."/>
            <person name="Floudas D."/>
            <person name="Copeland A."/>
            <person name="Barry K.W."/>
            <person name="Cichocki N."/>
            <person name="Veneault-Fourrey C."/>
            <person name="LaButti K."/>
            <person name="Lindquist E.A."/>
            <person name="Lipzen A."/>
            <person name="Lundell T."/>
            <person name="Morin E."/>
            <person name="Murat C."/>
            <person name="Sun H."/>
            <person name="Tunlid A."/>
            <person name="Henrissat B."/>
            <person name="Grigoriev I.V."/>
            <person name="Hibbett D.S."/>
            <person name="Martin F."/>
            <person name="Nordberg H.P."/>
            <person name="Cantor M.N."/>
            <person name="Hua S.X."/>
        </authorList>
    </citation>
    <scope>NUCLEOTIDE SEQUENCE [LARGE SCALE GENOMIC DNA]</scope>
    <source>
        <strain evidence="2 3">Marx 270</strain>
    </source>
</reference>
<accession>A0A0C3NWD9</accession>